<reference evidence="1 2" key="1">
    <citation type="journal article" date="2012" name="PLoS Genet.">
        <title>Comparative Genomics of Plant-Associated Pseudomonas spp.: Insights into Diversity and Inheritance of Traits Involved in Multitrophic Interactions.</title>
        <authorList>
            <person name="Loper J.E."/>
            <person name="Hassan K.A."/>
            <person name="Mavrodi D.V."/>
            <person name="Davis E.W.II."/>
            <person name="Lim C.K."/>
            <person name="Shaffer B.T."/>
            <person name="Elbourne L.D."/>
            <person name="Stockwell V.O."/>
            <person name="Hartney S.L."/>
            <person name="Breakwell K."/>
            <person name="Henkels M.D."/>
            <person name="Tetu S.G."/>
            <person name="Rangel L.I."/>
            <person name="Kidarsa T.A."/>
            <person name="Wilson N.L."/>
            <person name="van de Mortel J.E."/>
            <person name="Song C."/>
            <person name="Blumhagen R."/>
            <person name="Radune D."/>
            <person name="Hostetler J.B."/>
            <person name="Brinkac L.M."/>
            <person name="Durkin A.S."/>
            <person name="Kluepfel D.A."/>
            <person name="Wechter W.P."/>
            <person name="Anderson A.J."/>
            <person name="Kim Y.C."/>
            <person name="Pierson L.S.III."/>
            <person name="Pierson E.A."/>
            <person name="Lindow S.E."/>
            <person name="Kobayashi D.Y."/>
            <person name="Raaijmakers J.M."/>
            <person name="Weller D.M."/>
            <person name="Thomashow L.S."/>
            <person name="Allen A.E."/>
            <person name="Paulsen I.T."/>
        </authorList>
    </citation>
    <scope>NUCLEOTIDE SEQUENCE [LARGE SCALE GENOMIC DNA]</scope>
    <source>
        <strain evidence="1 2">SS101</strain>
    </source>
</reference>
<organism evidence="1 2">
    <name type="scientific">Pseudomonas lactis</name>
    <dbReference type="NCBI Taxonomy" id="1615674"/>
    <lineage>
        <taxon>Bacteria</taxon>
        <taxon>Pseudomonadati</taxon>
        <taxon>Pseudomonadota</taxon>
        <taxon>Gammaproteobacteria</taxon>
        <taxon>Pseudomonadales</taxon>
        <taxon>Pseudomonadaceae</taxon>
        <taxon>Pseudomonas</taxon>
    </lineage>
</organism>
<dbReference type="AlphaFoldDB" id="I4K3W3"/>
<evidence type="ECO:0000313" key="2">
    <source>
        <dbReference type="Proteomes" id="UP000003213"/>
    </source>
</evidence>
<sequence length="174" mass="19121">MSVRRPIVDYRNISMQMLFSAMALVGNYAEAANHVKPVSQFETACNYASLVKIRETLIQLTIGWRELDVIFSEAVRTTLKRGDASRQDFARITELVHAVRGLESALATSTPPSDVASAHTAFRRVVAGVRGRLVQLENLHKQAVTAHAYVDTGINFEGLKALADHTSARMAIIA</sequence>
<comment type="caution">
    <text evidence="1">The sequence shown here is derived from an EMBL/GenBank/DDBJ whole genome shotgun (WGS) entry which is preliminary data.</text>
</comment>
<protein>
    <submittedName>
        <fullName evidence="1">Uncharacterized protein</fullName>
    </submittedName>
</protein>
<proteinExistence type="predicted"/>
<name>I4K3W3_9PSED</name>
<evidence type="ECO:0000313" key="1">
    <source>
        <dbReference type="EMBL" id="EIK59403.1"/>
    </source>
</evidence>
<dbReference type="EMBL" id="AHPN01000001">
    <property type="protein sequence ID" value="EIK59403.1"/>
    <property type="molecule type" value="Genomic_DNA"/>
</dbReference>
<dbReference type="HOGENOM" id="CLU_1538746_0_0_6"/>
<accession>I4K3W3</accession>
<gene>
    <name evidence="1" type="ORF">PflSS101_1173</name>
</gene>
<dbReference type="Proteomes" id="UP000003213">
    <property type="component" value="Chromosome"/>
</dbReference>